<dbReference type="PIRSF" id="PIRSF005902">
    <property type="entry name" value="DNase_TatD"/>
    <property type="match status" value="1"/>
</dbReference>
<comment type="caution">
    <text evidence="1">The sequence shown here is derived from an EMBL/GenBank/DDBJ whole genome shotgun (WGS) entry which is preliminary data.</text>
</comment>
<evidence type="ECO:0000313" key="2">
    <source>
        <dbReference type="Proteomes" id="UP001481413"/>
    </source>
</evidence>
<dbReference type="Gene3D" id="3.20.20.140">
    <property type="entry name" value="Metal-dependent hydrolases"/>
    <property type="match status" value="1"/>
</dbReference>
<dbReference type="RefSeq" id="WP_353293026.1">
    <property type="nucleotide sequence ID" value="NZ_BAABWH010000001.1"/>
</dbReference>
<dbReference type="Pfam" id="PF01026">
    <property type="entry name" value="TatD_DNase"/>
    <property type="match status" value="1"/>
</dbReference>
<keyword evidence="2" id="KW-1185">Reference proteome</keyword>
<dbReference type="PANTHER" id="PTHR46124:SF3">
    <property type="entry name" value="HYDROLASE"/>
    <property type="match status" value="1"/>
</dbReference>
<name>A0ABP9ZVA8_9GAMM</name>
<dbReference type="InterPro" id="IPR001130">
    <property type="entry name" value="TatD-like"/>
</dbReference>
<accession>A0ABP9ZVA8</accession>
<proteinExistence type="predicted"/>
<dbReference type="InterPro" id="IPR032466">
    <property type="entry name" value="Metal_Hydrolase"/>
</dbReference>
<protein>
    <submittedName>
        <fullName evidence="1">TatD family hydrolase</fullName>
    </submittedName>
</protein>
<gene>
    <name evidence="1" type="ORF">NBRC116585_01950</name>
</gene>
<dbReference type="Proteomes" id="UP001481413">
    <property type="component" value="Unassembled WGS sequence"/>
</dbReference>
<dbReference type="PANTHER" id="PTHR46124">
    <property type="entry name" value="D-AMINOACYL-TRNA DEACYLASE"/>
    <property type="match status" value="1"/>
</dbReference>
<sequence>MNTTLSWFDAHCHFDFDVFDGQRDEHWTLAQAAGVSGILIPGVSRSQSDTLAEVLPQCWNRHRLAGLHPYWWDQHQPDDLEWLAQSLVDYDSVALGEAGMDAHLGKSSRVSKEEQWHWFLPQVELAETLKLPLVLHVRGMHDEVSAELKRRRFSHGGLVHAFSGSQQQGERWLDLGFVLGVGGAMTHPGATRLRRTLRSLPSEAFLLETDAPDMKPAFCGSEFNTPAMIPFYGAILATLKMCTLDQLNEQLACNLVRTFPKLP</sequence>
<evidence type="ECO:0000313" key="1">
    <source>
        <dbReference type="EMBL" id="GAA6144078.1"/>
    </source>
</evidence>
<dbReference type="GO" id="GO:0016787">
    <property type="term" value="F:hydrolase activity"/>
    <property type="evidence" value="ECO:0007669"/>
    <property type="project" value="UniProtKB-KW"/>
</dbReference>
<dbReference type="SUPFAM" id="SSF51556">
    <property type="entry name" value="Metallo-dependent hydrolases"/>
    <property type="match status" value="1"/>
</dbReference>
<organism evidence="1 2">
    <name type="scientific">Thalassolituus maritimus</name>
    <dbReference type="NCBI Taxonomy" id="484498"/>
    <lineage>
        <taxon>Bacteria</taxon>
        <taxon>Pseudomonadati</taxon>
        <taxon>Pseudomonadota</taxon>
        <taxon>Gammaproteobacteria</taxon>
        <taxon>Oceanospirillales</taxon>
        <taxon>Oceanospirillaceae</taxon>
        <taxon>Thalassolituus</taxon>
    </lineage>
</organism>
<dbReference type="EMBL" id="BAABWH010000001">
    <property type="protein sequence ID" value="GAA6144078.1"/>
    <property type="molecule type" value="Genomic_DNA"/>
</dbReference>
<dbReference type="CDD" id="cd01310">
    <property type="entry name" value="TatD_DNAse"/>
    <property type="match status" value="1"/>
</dbReference>
<reference evidence="1 2" key="1">
    <citation type="submission" date="2024-04" db="EMBL/GenBank/DDBJ databases">
        <title>Draft genome sequence of Thalassolituus maritimus NBRC 116585.</title>
        <authorList>
            <person name="Miyakawa T."/>
            <person name="Kusuya Y."/>
            <person name="Miura T."/>
        </authorList>
    </citation>
    <scope>NUCLEOTIDE SEQUENCE [LARGE SCALE GENOMIC DNA]</scope>
    <source>
        <strain evidence="1 2">5NW40-0001</strain>
    </source>
</reference>
<keyword evidence="1" id="KW-0378">Hydrolase</keyword>